<comment type="caution">
    <text evidence="2">The sequence shown here is derived from an EMBL/GenBank/DDBJ whole genome shotgun (WGS) entry which is preliminary data.</text>
</comment>
<dbReference type="AlphaFoldDB" id="A0A0F9U737"/>
<proteinExistence type="predicted"/>
<sequence length="185" mass="19158">MSERTLDYAFPAPWPYEGTVIARRSDGWVRVRIDGDLDESAWFPVVGLPASGKSDHGAAIVPPVGALAVIVFISGDRESGRVIGAHYGDDEMPAGTVITEDGDKIVWRDGRVQIEIDGRAGSTGVKIKDQAADGAGVLLDVNIADRSAALSGALAVSISTTGLLALSGSTVTIQGRPVAPKGPPL</sequence>
<protein>
    <recommendedName>
        <fullName evidence="1">Gp5/Type VI secretion system Vgr protein OB-fold domain-containing protein</fullName>
    </recommendedName>
</protein>
<dbReference type="Gene3D" id="2.40.50.230">
    <property type="entry name" value="Gp5 N-terminal domain"/>
    <property type="match status" value="1"/>
</dbReference>
<gene>
    <name evidence="2" type="ORF">LCGC14_0258690</name>
</gene>
<reference evidence="2" key="1">
    <citation type="journal article" date="2015" name="Nature">
        <title>Complex archaea that bridge the gap between prokaryotes and eukaryotes.</title>
        <authorList>
            <person name="Spang A."/>
            <person name="Saw J.H."/>
            <person name="Jorgensen S.L."/>
            <person name="Zaremba-Niedzwiedzka K."/>
            <person name="Martijn J."/>
            <person name="Lind A.E."/>
            <person name="van Eijk R."/>
            <person name="Schleper C."/>
            <person name="Guy L."/>
            <person name="Ettema T.J."/>
        </authorList>
    </citation>
    <scope>NUCLEOTIDE SEQUENCE</scope>
</reference>
<evidence type="ECO:0000259" key="1">
    <source>
        <dbReference type="Pfam" id="PF04717"/>
    </source>
</evidence>
<feature type="domain" description="Gp5/Type VI secretion system Vgr protein OB-fold" evidence="1">
    <location>
        <begin position="17"/>
        <end position="87"/>
    </location>
</feature>
<name>A0A0F9U737_9ZZZZ</name>
<dbReference type="InterPro" id="IPR037026">
    <property type="entry name" value="Vgr_OB-fold_dom_sf"/>
</dbReference>
<dbReference type="Pfam" id="PF04717">
    <property type="entry name" value="Phage_base_V"/>
    <property type="match status" value="1"/>
</dbReference>
<organism evidence="2">
    <name type="scientific">marine sediment metagenome</name>
    <dbReference type="NCBI Taxonomy" id="412755"/>
    <lineage>
        <taxon>unclassified sequences</taxon>
        <taxon>metagenomes</taxon>
        <taxon>ecological metagenomes</taxon>
    </lineage>
</organism>
<accession>A0A0F9U737</accession>
<dbReference type="EMBL" id="LAZR01000138">
    <property type="protein sequence ID" value="KKN87414.1"/>
    <property type="molecule type" value="Genomic_DNA"/>
</dbReference>
<dbReference type="InterPro" id="IPR006531">
    <property type="entry name" value="Gp5/Vgr_OB"/>
</dbReference>
<evidence type="ECO:0000313" key="2">
    <source>
        <dbReference type="EMBL" id="KKN87414.1"/>
    </source>
</evidence>